<organism evidence="1 2">
    <name type="scientific">Caldalkalibacillus uzonensis</name>
    <dbReference type="NCBI Taxonomy" id="353224"/>
    <lineage>
        <taxon>Bacteria</taxon>
        <taxon>Bacillati</taxon>
        <taxon>Bacillota</taxon>
        <taxon>Bacilli</taxon>
        <taxon>Bacillales</taxon>
        <taxon>Bacillaceae</taxon>
        <taxon>Caldalkalibacillus</taxon>
    </lineage>
</organism>
<reference evidence="1 2" key="1">
    <citation type="submission" date="2023-07" db="EMBL/GenBank/DDBJ databases">
        <title>Genomic Encyclopedia of Type Strains, Phase IV (KMG-IV): sequencing the most valuable type-strain genomes for metagenomic binning, comparative biology and taxonomic classification.</title>
        <authorList>
            <person name="Goeker M."/>
        </authorList>
    </citation>
    <scope>NUCLEOTIDE SEQUENCE [LARGE SCALE GENOMIC DNA]</scope>
    <source>
        <strain evidence="1 2">DSM 17740</strain>
    </source>
</reference>
<dbReference type="Proteomes" id="UP001232445">
    <property type="component" value="Unassembled WGS sequence"/>
</dbReference>
<sequence length="187" mass="21956">MTKLERIVYRGVDLEEAYKVIREQSYDQRERRVFQDGVHAKAVFGNGVYLVSNILVAAEYAFCHAETSRSKGAILKQKLRLRNPIVLDETFGERELRQEALKWKYPDGEIEVLYPQGSSLQLVEWTGNIIREYLLSKGYDGIVYHLNDDLTYYVAYDCKNQIYDVELEFVFDIEQFLKSSKKFSREN</sequence>
<gene>
    <name evidence="1" type="ORF">J2S00_001005</name>
</gene>
<dbReference type="EMBL" id="JAUSUQ010000003">
    <property type="protein sequence ID" value="MDQ0338221.1"/>
    <property type="molecule type" value="Genomic_DNA"/>
</dbReference>
<name>A0ABU0CQQ0_9BACI</name>
<keyword evidence="2" id="KW-1185">Reference proteome</keyword>
<proteinExistence type="predicted"/>
<evidence type="ECO:0000313" key="2">
    <source>
        <dbReference type="Proteomes" id="UP001232445"/>
    </source>
</evidence>
<evidence type="ECO:0000313" key="1">
    <source>
        <dbReference type="EMBL" id="MDQ0338221.1"/>
    </source>
</evidence>
<accession>A0ABU0CQQ0</accession>
<evidence type="ECO:0008006" key="3">
    <source>
        <dbReference type="Google" id="ProtNLM"/>
    </source>
</evidence>
<dbReference type="RefSeq" id="WP_307336230.1">
    <property type="nucleotide sequence ID" value="NZ_JAUSUQ010000003.1"/>
</dbReference>
<protein>
    <recommendedName>
        <fullName evidence="3">RES domain-containing protein</fullName>
    </recommendedName>
</protein>
<comment type="caution">
    <text evidence="1">The sequence shown here is derived from an EMBL/GenBank/DDBJ whole genome shotgun (WGS) entry which is preliminary data.</text>
</comment>